<dbReference type="Pfam" id="PF13403">
    <property type="entry name" value="Hint_2"/>
    <property type="match status" value="1"/>
</dbReference>
<evidence type="ECO:0000313" key="2">
    <source>
        <dbReference type="EMBL" id="MDR5651594.1"/>
    </source>
</evidence>
<protein>
    <submittedName>
        <fullName evidence="2">Hint domain-containing protein</fullName>
    </submittedName>
</protein>
<comment type="caution">
    <text evidence="2">The sequence shown here is derived from an EMBL/GenBank/DDBJ whole genome shotgun (WGS) entry which is preliminary data.</text>
</comment>
<accession>A0ABU1F586</accession>
<dbReference type="EMBL" id="JAVKPH010000002">
    <property type="protein sequence ID" value="MDR5651594.1"/>
    <property type="molecule type" value="Genomic_DNA"/>
</dbReference>
<keyword evidence="3" id="KW-1185">Reference proteome</keyword>
<dbReference type="InterPro" id="IPR028992">
    <property type="entry name" value="Hedgehog/Intein_dom"/>
</dbReference>
<dbReference type="Proteomes" id="UP001247754">
    <property type="component" value="Unassembled WGS sequence"/>
</dbReference>
<name>A0ABU1F586_9RHOB</name>
<gene>
    <name evidence="2" type="ORF">RGD00_03185</name>
</gene>
<reference evidence="2 3" key="1">
    <citation type="submission" date="2023-09" db="EMBL/GenBank/DDBJ databases">
        <title>Xinfangfangia sedmenti sp. nov., isolated the sedment.</title>
        <authorList>
            <person name="Xu L."/>
        </authorList>
    </citation>
    <scope>NUCLEOTIDE SEQUENCE [LARGE SCALE GENOMIC DNA]</scope>
    <source>
        <strain evidence="2 3">LG-4</strain>
    </source>
</reference>
<evidence type="ECO:0000259" key="1">
    <source>
        <dbReference type="Pfam" id="PF13403"/>
    </source>
</evidence>
<sequence length="138" mass="14904">MAAGSLVLTLDGALPVEHLTPGDRIVTRRGLRSLRHVAARRVTPALLVRVPAGTLGHDRPERPLWLAADQPVVVTDWRARAIFGAPVVAVPVGRLADGVLLQRERAAEARLFTLHFDRPETVYAEGVQLACPAQPAFA</sequence>
<dbReference type="RefSeq" id="WP_310455811.1">
    <property type="nucleotide sequence ID" value="NZ_JAVKPH010000002.1"/>
</dbReference>
<evidence type="ECO:0000313" key="3">
    <source>
        <dbReference type="Proteomes" id="UP001247754"/>
    </source>
</evidence>
<organism evidence="2 3">
    <name type="scientific">Ruixingdingia sedimenti</name>
    <dbReference type="NCBI Taxonomy" id="3073604"/>
    <lineage>
        <taxon>Bacteria</taxon>
        <taxon>Pseudomonadati</taxon>
        <taxon>Pseudomonadota</taxon>
        <taxon>Alphaproteobacteria</taxon>
        <taxon>Rhodobacterales</taxon>
        <taxon>Paracoccaceae</taxon>
        <taxon>Ruixingdingia</taxon>
    </lineage>
</organism>
<proteinExistence type="predicted"/>
<feature type="domain" description="Hedgehog/Intein (Hint)" evidence="1">
    <location>
        <begin position="2"/>
        <end position="128"/>
    </location>
</feature>